<sequence>MVVLKTQSEWGCAPPPQTPYSIISNLPEWDLWLNLRGGDASKVVTATHIYPRLAPTQAARALTDAIAQRLGLSDKLCMAYYNPMMWKYTANHVQHKFRKEYAITPDKLVFKAVDIAGHRLYAILYDKQNAKALGLSWKTPGIGLSIRAAEYLLKHIDTMNEVQCAFDVPPEPTWTPEGPAHQLLRQRVVDLLHHGAIDPSNVTCKASDVFLYPTGMAAVFHSNGILEKYIPDGMNIEMGVVFHSTHELMYEDSINGWKHFGRVDTQSLDSMEAWLRDGNRVSYAIIEFPGNPTLESVDLHRLKALAETFNFVLIVDDTIGSASNIDVFALSDMTLTSLTKSFSGRADVLGGSVVLNPLSKHYSELSRRFSVAHHNELFADDAAVLLSNSQDYFARATILNANARGMAEFLHKSITDVPDSPVISVQYPSLMDSKANFDKFKRKSTAEMPDPGYGCLLTINFESLETAKAFYNNCGFYSSPHLAGHVTIMFPYNMLMFGGDPKEAEEYRGYGAIEESIRISAGLEDINDLVDTLQSALDKAIDVKKKGAAAAEN</sequence>
<dbReference type="STRING" id="1531966.A0A0A1SR57"/>
<dbReference type="GO" id="GO:0030170">
    <property type="term" value="F:pyridoxal phosphate binding"/>
    <property type="evidence" value="ECO:0007669"/>
    <property type="project" value="InterPro"/>
</dbReference>
<dbReference type="OrthoDB" id="10047078at2759"/>
<dbReference type="Gene3D" id="3.90.1150.10">
    <property type="entry name" value="Aspartate Aminotransferase, domain 1"/>
    <property type="match status" value="1"/>
</dbReference>
<dbReference type="Proteomes" id="UP000039046">
    <property type="component" value="Unassembled WGS sequence"/>
</dbReference>
<dbReference type="PANTHER" id="PTHR42699">
    <property type="match status" value="1"/>
</dbReference>
<dbReference type="GO" id="GO:0019346">
    <property type="term" value="P:transsulfuration"/>
    <property type="evidence" value="ECO:0007669"/>
    <property type="project" value="InterPro"/>
</dbReference>
<evidence type="ECO:0000256" key="2">
    <source>
        <dbReference type="ARBA" id="ARBA00022898"/>
    </source>
</evidence>
<dbReference type="Pfam" id="PF01053">
    <property type="entry name" value="Cys_Met_Meta_PP"/>
    <property type="match status" value="1"/>
</dbReference>
<dbReference type="InterPro" id="IPR015422">
    <property type="entry name" value="PyrdxlP-dep_Trfase_small"/>
</dbReference>
<comment type="cofactor">
    <cofactor evidence="1 3">
        <name>pyridoxal 5'-phosphate</name>
        <dbReference type="ChEBI" id="CHEBI:597326"/>
    </cofactor>
</comment>
<comment type="similarity">
    <text evidence="3">Belongs to the trans-sulfuration enzymes family.</text>
</comment>
<dbReference type="AlphaFoldDB" id="A0A0A1SR57"/>
<dbReference type="HOGENOM" id="CLU_011302_3_0_1"/>
<dbReference type="GO" id="GO:0003962">
    <property type="term" value="F:cystathionine gamma-synthase activity"/>
    <property type="evidence" value="ECO:0007669"/>
    <property type="project" value="TreeGrafter"/>
</dbReference>
<evidence type="ECO:0000313" key="5">
    <source>
        <dbReference type="Proteomes" id="UP000039046"/>
    </source>
</evidence>
<keyword evidence="5" id="KW-1185">Reference proteome</keyword>
<gene>
    <name evidence="4" type="ORF">VHEMI02977</name>
</gene>
<dbReference type="PANTHER" id="PTHR42699:SF1">
    <property type="entry name" value="CYSTATHIONINE GAMMA-SYNTHASE-RELATED"/>
    <property type="match status" value="1"/>
</dbReference>
<reference evidence="4 5" key="1">
    <citation type="journal article" date="2015" name="Genome Announc.">
        <title>Draft Genome Sequence and Gene Annotation of the Entomopathogenic Fungus Verticillium hemipterigenum.</title>
        <authorList>
            <person name="Horn F."/>
            <person name="Habel A."/>
            <person name="Scharf D.H."/>
            <person name="Dworschak J."/>
            <person name="Brakhage A.A."/>
            <person name="Guthke R."/>
            <person name="Hertweck C."/>
            <person name="Linde J."/>
        </authorList>
    </citation>
    <scope>NUCLEOTIDE SEQUENCE [LARGE SCALE GENOMIC DNA]</scope>
</reference>
<keyword evidence="2 3" id="KW-0663">Pyridoxal phosphate</keyword>
<evidence type="ECO:0000256" key="1">
    <source>
        <dbReference type="ARBA" id="ARBA00001933"/>
    </source>
</evidence>
<dbReference type="InterPro" id="IPR051750">
    <property type="entry name" value="Trans-sulfuration_enzymes"/>
</dbReference>
<organism evidence="4 5">
    <name type="scientific">[Torrubiella] hemipterigena</name>
    <dbReference type="NCBI Taxonomy" id="1531966"/>
    <lineage>
        <taxon>Eukaryota</taxon>
        <taxon>Fungi</taxon>
        <taxon>Dikarya</taxon>
        <taxon>Ascomycota</taxon>
        <taxon>Pezizomycotina</taxon>
        <taxon>Sordariomycetes</taxon>
        <taxon>Hypocreomycetidae</taxon>
        <taxon>Hypocreales</taxon>
        <taxon>Clavicipitaceae</taxon>
        <taxon>Clavicipitaceae incertae sedis</taxon>
        <taxon>'Torrubiella' clade</taxon>
    </lineage>
</organism>
<dbReference type="InterPro" id="IPR000277">
    <property type="entry name" value="Cys/Met-Metab_PyrdxlP-dep_enz"/>
</dbReference>
<dbReference type="Gene3D" id="3.40.640.10">
    <property type="entry name" value="Type I PLP-dependent aspartate aminotransferase-like (Major domain)"/>
    <property type="match status" value="1"/>
</dbReference>
<accession>A0A0A1SR57</accession>
<protein>
    <recommendedName>
        <fullName evidence="6">Cystathionine gamma-synthase</fullName>
    </recommendedName>
</protein>
<evidence type="ECO:0000256" key="3">
    <source>
        <dbReference type="RuleBase" id="RU362118"/>
    </source>
</evidence>
<evidence type="ECO:0008006" key="6">
    <source>
        <dbReference type="Google" id="ProtNLM"/>
    </source>
</evidence>
<dbReference type="InterPro" id="IPR015421">
    <property type="entry name" value="PyrdxlP-dep_Trfase_major"/>
</dbReference>
<proteinExistence type="inferred from homology"/>
<evidence type="ECO:0000313" key="4">
    <source>
        <dbReference type="EMBL" id="CEJ82938.1"/>
    </source>
</evidence>
<dbReference type="EMBL" id="CDHN01000001">
    <property type="protein sequence ID" value="CEJ82938.1"/>
    <property type="molecule type" value="Genomic_DNA"/>
</dbReference>
<dbReference type="SUPFAM" id="SSF53383">
    <property type="entry name" value="PLP-dependent transferases"/>
    <property type="match status" value="1"/>
</dbReference>
<dbReference type="InterPro" id="IPR015424">
    <property type="entry name" value="PyrdxlP-dep_Trfase"/>
</dbReference>
<name>A0A0A1SR57_9HYPO</name>